<feature type="compositionally biased region" description="Low complexity" evidence="1">
    <location>
        <begin position="305"/>
        <end position="317"/>
    </location>
</feature>
<feature type="compositionally biased region" description="Basic and acidic residues" evidence="1">
    <location>
        <begin position="628"/>
        <end position="637"/>
    </location>
</feature>
<feature type="region of interest" description="Disordered" evidence="1">
    <location>
        <begin position="507"/>
        <end position="534"/>
    </location>
</feature>
<feature type="compositionally biased region" description="Low complexity" evidence="1">
    <location>
        <begin position="405"/>
        <end position="419"/>
    </location>
</feature>
<feature type="compositionally biased region" description="Polar residues" evidence="1">
    <location>
        <begin position="83"/>
        <end position="96"/>
    </location>
</feature>
<dbReference type="OMA" id="WYSPWAW"/>
<gene>
    <name evidence="3" type="ORF">ARMOST_12577</name>
</gene>
<evidence type="ECO:0000313" key="4">
    <source>
        <dbReference type="Proteomes" id="UP000219338"/>
    </source>
</evidence>
<feature type="compositionally biased region" description="Basic and acidic residues" evidence="1">
    <location>
        <begin position="336"/>
        <end position="353"/>
    </location>
</feature>
<feature type="region of interest" description="Disordered" evidence="1">
    <location>
        <begin position="1234"/>
        <end position="1254"/>
    </location>
</feature>
<dbReference type="InterPro" id="IPR058933">
    <property type="entry name" value="YMC020W-like_ab_hydrolase"/>
</dbReference>
<feature type="domain" description="YMC020W-like alpha/beta hydrolase" evidence="2">
    <location>
        <begin position="989"/>
        <end position="1192"/>
    </location>
</feature>
<feature type="compositionally biased region" description="Basic and acidic residues" evidence="1">
    <location>
        <begin position="207"/>
        <end position="262"/>
    </location>
</feature>
<name>A0A284RKB8_ARMOS</name>
<sequence length="1254" mass="134051">MSSRRSSHSTRTRTSSTARPPSWRTLSLSKGTAAARVSLVHAEPERGHGAFGSAIDGLPSSPKRNGRLSRDIGAGVAGPSGLSYEQKNSPSSPQESGTEEMKATVPTNSLTPIPSTSATVAPPTVPGNDQAPPPAVLVETDTSTSTPTTNPDAQPEDTLEPHAGNDDTPPEAITVPAPAQSVGTIPFPTIPSSPPRTSWFGSLGRSRGREKAKESRVFVESNLREASSRIDEDTVMRDSSHEQQDCDTKDVLEPPKSEEDKPQPLTVPEVETSAIPTPSLPQPMPSQPVDTATASRRSWFGATVSASPPSARSIPSSIDEDVPALSTSPLRSPESPPKRPRVESVSDGKRARLDSLNPSSSRFTISIPLLGRPKVPLEEAMASAPAVMDPHAQSDEPDGTDTDSTITADTEITMTTTTPATTIAAIEEAPEKAPVVEIVKEEIVVRASGTEEVGNRTSWWDYVGWGGSVRSAAAAPVQAEDLSSTIDAPAEETPSAPTVDALPAVEAPQDATPAEEPATEESHKLKPSSSSVFSSDTRASWYTPWAWYYYSTTTESAPTGMTPSEMVKEEALARDSAESNEVIMTNTGDGKEEVLEEEVNPITSTITTNRSGWAAFFSSTSSSRLGAKRIEDVKPSGEMEVMDIDEDDSPGNSEAKDSQKQEDVQKSGQTDKPNVGSPPPSPTRTKGKDGETKREIPQLIISEDVKSKAAKRKSSGSRPPSVSSSKPPSTKSGTSTPPTASKKTSGATTPPKKPVAPRTPPPPNLVLPSWRDTFHSAPRNVAPATPQSSSRLGRTVRFLLGGSTDGGKGKERDVSADVGVGLPRAWDVLQGQSSPSEAGMGDVLRGCKRVVVIGIHGWFPGAIMRTVLGEPTGTSPKFVSMTLQALEEFQARHDVKLEKVTGIPLEGEGTIGGRVDKLYTALTSNAEWMDDLHECDALIVATHSQGSVVSTHLLDRLLREGHLVASFTPGEQEPLSPGVEPGLVAGRKKQRICCLALCGIHLGPLRYLSTSSLFQPYFQYFESEAARELFEFQNTESDVSKAYISALRNVVGHGAKMVYIASLNDQVVPLYSGLFTNVNHPLILRAVYIDGDAYHSSDFLSNLLVLLLRILNTGLSDSGLIAHLSEATAGSLNGVGHSTAYEEVGTYALAVNYLFLADDGPDTNQVELKLDDFNAATEQNDYEIPWSLRDLIADPSVQRLFEGEFLSLRDAFKEWHPKTTILRDVKRKLAPITRMKGSTSGEHPPPTILGNSKL</sequence>
<feature type="compositionally biased region" description="Low complexity" evidence="1">
    <location>
        <begin position="507"/>
        <end position="516"/>
    </location>
</feature>
<feature type="compositionally biased region" description="Low complexity" evidence="1">
    <location>
        <begin position="140"/>
        <end position="152"/>
    </location>
</feature>
<feature type="region of interest" description="Disordered" evidence="1">
    <location>
        <begin position="1"/>
        <end position="363"/>
    </location>
</feature>
<dbReference type="InterPro" id="IPR058934">
    <property type="entry name" value="YMC020W-like"/>
</dbReference>
<organism evidence="3 4">
    <name type="scientific">Armillaria ostoyae</name>
    <name type="common">Armillaria root rot fungus</name>
    <dbReference type="NCBI Taxonomy" id="47428"/>
    <lineage>
        <taxon>Eukaryota</taxon>
        <taxon>Fungi</taxon>
        <taxon>Dikarya</taxon>
        <taxon>Basidiomycota</taxon>
        <taxon>Agaricomycotina</taxon>
        <taxon>Agaricomycetes</taxon>
        <taxon>Agaricomycetidae</taxon>
        <taxon>Agaricales</taxon>
        <taxon>Marasmiineae</taxon>
        <taxon>Physalacriaceae</taxon>
        <taxon>Armillaria</taxon>
    </lineage>
</organism>
<keyword evidence="4" id="KW-1185">Reference proteome</keyword>
<proteinExistence type="predicted"/>
<feature type="compositionally biased region" description="Acidic residues" evidence="1">
    <location>
        <begin position="640"/>
        <end position="649"/>
    </location>
</feature>
<dbReference type="PANTHER" id="PTHR47349:SF1">
    <property type="entry name" value="AER328WP"/>
    <property type="match status" value="1"/>
</dbReference>
<feature type="compositionally biased region" description="Low complexity" evidence="1">
    <location>
        <begin position="716"/>
        <end position="750"/>
    </location>
</feature>
<dbReference type="PANTHER" id="PTHR47349">
    <property type="entry name" value="CHROMOSOME 8, WHOLE GENOME SHOTGUN SEQUENCE"/>
    <property type="match status" value="1"/>
</dbReference>
<accession>A0A284RKB8</accession>
<dbReference type="Pfam" id="PF26147">
    <property type="entry name" value="AB_HYDROLASE_YMC0-YMC35"/>
    <property type="match status" value="2"/>
</dbReference>
<feature type="compositionally biased region" description="Basic and acidic residues" evidence="1">
    <location>
        <begin position="686"/>
        <end position="696"/>
    </location>
</feature>
<feature type="region of interest" description="Disordered" evidence="1">
    <location>
        <begin position="620"/>
        <end position="793"/>
    </location>
</feature>
<feature type="compositionally biased region" description="Basic residues" evidence="1">
    <location>
        <begin position="1"/>
        <end position="11"/>
    </location>
</feature>
<feature type="compositionally biased region" description="Low complexity" evidence="1">
    <location>
        <begin position="12"/>
        <end position="25"/>
    </location>
</feature>
<dbReference type="EMBL" id="FUEG01000010">
    <property type="protein sequence ID" value="SJL09201.1"/>
    <property type="molecule type" value="Genomic_DNA"/>
</dbReference>
<feature type="compositionally biased region" description="Basic and acidic residues" evidence="1">
    <location>
        <begin position="654"/>
        <end position="665"/>
    </location>
</feature>
<protein>
    <recommendedName>
        <fullName evidence="2">YMC020W-like alpha/beta hydrolase domain-containing protein</fullName>
    </recommendedName>
</protein>
<feature type="region of interest" description="Disordered" evidence="1">
    <location>
        <begin position="382"/>
        <end position="419"/>
    </location>
</feature>
<evidence type="ECO:0000256" key="1">
    <source>
        <dbReference type="SAM" id="MobiDB-lite"/>
    </source>
</evidence>
<dbReference type="Proteomes" id="UP000219338">
    <property type="component" value="Unassembled WGS sequence"/>
</dbReference>
<dbReference type="OrthoDB" id="5598028at2759"/>
<evidence type="ECO:0000313" key="3">
    <source>
        <dbReference type="EMBL" id="SJL09201.1"/>
    </source>
</evidence>
<reference evidence="4" key="1">
    <citation type="journal article" date="2017" name="Nat. Ecol. Evol.">
        <title>Genome expansion and lineage-specific genetic innovations in the forest pathogenic fungi Armillaria.</title>
        <authorList>
            <person name="Sipos G."/>
            <person name="Prasanna A.N."/>
            <person name="Walter M.C."/>
            <person name="O'Connor E."/>
            <person name="Balint B."/>
            <person name="Krizsan K."/>
            <person name="Kiss B."/>
            <person name="Hess J."/>
            <person name="Varga T."/>
            <person name="Slot J."/>
            <person name="Riley R."/>
            <person name="Boka B."/>
            <person name="Rigling D."/>
            <person name="Barry K."/>
            <person name="Lee J."/>
            <person name="Mihaltcheva S."/>
            <person name="LaButti K."/>
            <person name="Lipzen A."/>
            <person name="Waldron R."/>
            <person name="Moloney N.M."/>
            <person name="Sperisen C."/>
            <person name="Kredics L."/>
            <person name="Vagvoelgyi C."/>
            <person name="Patrignani A."/>
            <person name="Fitzpatrick D."/>
            <person name="Nagy I."/>
            <person name="Doyle S."/>
            <person name="Anderson J.B."/>
            <person name="Grigoriev I.V."/>
            <person name="Gueldener U."/>
            <person name="Muensterkoetter M."/>
            <person name="Nagy L.G."/>
        </authorList>
    </citation>
    <scope>NUCLEOTIDE SEQUENCE [LARGE SCALE GENOMIC DNA]</scope>
    <source>
        <strain evidence="4">C18/9</strain>
    </source>
</reference>
<feature type="compositionally biased region" description="Polar residues" evidence="1">
    <location>
        <begin position="105"/>
        <end position="119"/>
    </location>
</feature>
<feature type="compositionally biased region" description="Pro residues" evidence="1">
    <location>
        <begin position="751"/>
        <end position="765"/>
    </location>
</feature>
<feature type="domain" description="YMC020W-like alpha/beta hydrolase" evidence="2">
    <location>
        <begin position="847"/>
        <end position="963"/>
    </location>
</feature>
<dbReference type="AlphaFoldDB" id="A0A284RKB8"/>
<evidence type="ECO:0000259" key="2">
    <source>
        <dbReference type="Pfam" id="PF26147"/>
    </source>
</evidence>